<dbReference type="PANTHER" id="PTHR43420:SF47">
    <property type="entry name" value="N-ACETYLTRANSFERASE DOMAIN-CONTAINING PROTEIN"/>
    <property type="match status" value="1"/>
</dbReference>
<dbReference type="GO" id="GO:0016747">
    <property type="term" value="F:acyltransferase activity, transferring groups other than amino-acyl groups"/>
    <property type="evidence" value="ECO:0007669"/>
    <property type="project" value="InterPro"/>
</dbReference>
<comment type="caution">
    <text evidence="4">The sequence shown here is derived from an EMBL/GenBank/DDBJ whole genome shotgun (WGS) entry which is preliminary data.</text>
</comment>
<dbReference type="RefSeq" id="WP_322809306.1">
    <property type="nucleotide sequence ID" value="NZ_JAVBVO010000003.1"/>
</dbReference>
<dbReference type="CDD" id="cd04301">
    <property type="entry name" value="NAT_SF"/>
    <property type="match status" value="1"/>
</dbReference>
<keyword evidence="2" id="KW-0012">Acyltransferase</keyword>
<dbReference type="Proteomes" id="UP001290462">
    <property type="component" value="Unassembled WGS sequence"/>
</dbReference>
<dbReference type="EMBL" id="JAVBVO010000003">
    <property type="protein sequence ID" value="MDZ5759611.1"/>
    <property type="molecule type" value="Genomic_DNA"/>
</dbReference>
<dbReference type="InterPro" id="IPR050680">
    <property type="entry name" value="YpeA/RimI_acetyltransf"/>
</dbReference>
<evidence type="ECO:0000313" key="5">
    <source>
        <dbReference type="Proteomes" id="UP001290462"/>
    </source>
</evidence>
<evidence type="ECO:0000259" key="3">
    <source>
        <dbReference type="PROSITE" id="PS51186"/>
    </source>
</evidence>
<reference evidence="4" key="1">
    <citation type="submission" date="2023-08" db="EMBL/GenBank/DDBJ databases">
        <title>Genomic characterization of piscicolin 126 produced by Carnobacterium maltaromaticum CM22 strain isolated from salmon (Salmo salar).</title>
        <authorList>
            <person name="Gonzalez-Gragera E."/>
            <person name="Garcia-Lopez J.D."/>
            <person name="Teso-Perez C."/>
            <person name="Gimenez-Hernandez I."/>
            <person name="Peralta-Sanchez J.M."/>
            <person name="Valdivia E."/>
            <person name="Montalban-Lopez M."/>
            <person name="Martin-Platero A.M."/>
            <person name="Banos A."/>
            <person name="Martinez-Bueno M."/>
        </authorList>
    </citation>
    <scope>NUCLEOTIDE SEQUENCE</scope>
    <source>
        <strain evidence="4">CM22</strain>
    </source>
</reference>
<dbReference type="PROSITE" id="PS51186">
    <property type="entry name" value="GNAT"/>
    <property type="match status" value="1"/>
</dbReference>
<dbReference type="SUPFAM" id="SSF55729">
    <property type="entry name" value="Acyl-CoA N-acyltransferases (Nat)"/>
    <property type="match status" value="1"/>
</dbReference>
<organism evidence="4 5">
    <name type="scientific">Carnobacterium maltaromaticum</name>
    <name type="common">Carnobacterium piscicola</name>
    <dbReference type="NCBI Taxonomy" id="2751"/>
    <lineage>
        <taxon>Bacteria</taxon>
        <taxon>Bacillati</taxon>
        <taxon>Bacillota</taxon>
        <taxon>Bacilli</taxon>
        <taxon>Lactobacillales</taxon>
        <taxon>Carnobacteriaceae</taxon>
        <taxon>Carnobacterium</taxon>
    </lineage>
</organism>
<keyword evidence="1" id="KW-0808">Transferase</keyword>
<protein>
    <submittedName>
        <fullName evidence="4">GNAT family N-acetyltransferase</fullName>
    </submittedName>
</protein>
<dbReference type="AlphaFoldDB" id="A0AAW9K1J9"/>
<dbReference type="InterPro" id="IPR016181">
    <property type="entry name" value="Acyl_CoA_acyltransferase"/>
</dbReference>
<proteinExistence type="predicted"/>
<dbReference type="Gene3D" id="3.40.630.30">
    <property type="match status" value="1"/>
</dbReference>
<dbReference type="Pfam" id="PF00583">
    <property type="entry name" value="Acetyltransf_1"/>
    <property type="match status" value="1"/>
</dbReference>
<evidence type="ECO:0000256" key="1">
    <source>
        <dbReference type="ARBA" id="ARBA00022679"/>
    </source>
</evidence>
<dbReference type="InterPro" id="IPR000182">
    <property type="entry name" value="GNAT_dom"/>
</dbReference>
<accession>A0AAW9K1J9</accession>
<feature type="domain" description="N-acetyltransferase" evidence="3">
    <location>
        <begin position="160"/>
        <end position="299"/>
    </location>
</feature>
<gene>
    <name evidence="4" type="ORF">RAK27_13185</name>
</gene>
<evidence type="ECO:0000313" key="4">
    <source>
        <dbReference type="EMBL" id="MDZ5759611.1"/>
    </source>
</evidence>
<evidence type="ECO:0000256" key="2">
    <source>
        <dbReference type="ARBA" id="ARBA00023315"/>
    </source>
</evidence>
<name>A0AAW9K1J9_CARML</name>
<sequence>MKEKGKGVRPLVTEINQVSTLKNPEISEVNQLITALQKKKNLSFKLNKGMIAEENPYVNHILYRNQGVLLGYMLLSAYDPQELEVTTVFDGTQQEFMLMYTCLKQYGKEKNNKNCLFIVDQEDTLLTSIIKELEIPYAFSEYHMRFNQDYLTTFNKTKSLELLDAQESDREIIVRLNEERFDNQEITTKELMEVELEGIQLVRVNGEIVGKLKVDNYQGEVGIYGFMVAPHIRGQGVGRATLEAVITTIYKNKIDKLYLEVESTNARALHLYQSMGFRIEAKFDYYDEKYSINTDKPRTN</sequence>
<dbReference type="PANTHER" id="PTHR43420">
    <property type="entry name" value="ACETYLTRANSFERASE"/>
    <property type="match status" value="1"/>
</dbReference>